<protein>
    <submittedName>
        <fullName evidence="8">Sodium/solute symporter</fullName>
    </submittedName>
</protein>
<feature type="transmembrane region" description="Helical" evidence="7">
    <location>
        <begin position="300"/>
        <end position="319"/>
    </location>
</feature>
<gene>
    <name evidence="8" type="ORF">PROQFM164_S03g001512</name>
</gene>
<feature type="transmembrane region" description="Helical" evidence="7">
    <location>
        <begin position="90"/>
        <end position="112"/>
    </location>
</feature>
<sequence length="657" mass="71668">MSETASPVPPLSQGVGYGVVIGLGVAFAIGMVFTTRALKKVFGEDSNTTETFMVANRSVGTGLTASAVISSWTFTSALLGAPYLTYWHGIALPIWWANGQSVMICCFAYMAIQAKLKAPNAHTLLELIRVRYGRAAHIIWIIMALLNNIFNFTSMLVGASTAVSALTGMNVYACTYLLPLGVVVYTYWGGLRATFLTDYIHTFIIMIILVWFTLKVLTVAEIGSLTAFYDLVKSLPQEGTVAGNHAGSYLSMNSNESLFFGIIHIVTNFGIVFMDTGFWQKGFSADIAAAVPGYIIGGNAYFAIPFTFGTVVGLGALVLEQTPIWPTYPRRMTQAEVSGGLVLPYTAQAVAGKGGAAAILLILFMACTSVASAQLIAVSSIVSFDIYGSYFNKNPTDQQLIRWSHVGVVGCALFISTFATVLHKGGVDLNWTIYMIGIVICPGTFPTCFALLWKKQSRVAAIVAPIVGMASGFAIWFATAYKLYGEISIITTGETLPCMYACLTSMFVPLPVSVVLSYLRPSDFDWDEFLKIERISDKSDSQPQFDRESYFSPERVKYMKRMSKIAAIWAVATFMGQIVLWPLPMYGAKTVMSKGLFVAWLVVGLIWLFITLLVANFYPLVDGGLQQIWQVIAVVRKTTKDDSSEVIEVDVIPETKS</sequence>
<evidence type="ECO:0000256" key="2">
    <source>
        <dbReference type="ARBA" id="ARBA00006434"/>
    </source>
</evidence>
<comment type="similarity">
    <text evidence="2 6">Belongs to the sodium:solute symporter (SSF) (TC 2.A.21) family.</text>
</comment>
<evidence type="ECO:0000256" key="5">
    <source>
        <dbReference type="ARBA" id="ARBA00023136"/>
    </source>
</evidence>
<evidence type="ECO:0000313" key="8">
    <source>
        <dbReference type="EMBL" id="CDM34785.1"/>
    </source>
</evidence>
<dbReference type="CDD" id="cd11476">
    <property type="entry name" value="SLC5sbd_DUR3"/>
    <property type="match status" value="1"/>
</dbReference>
<dbReference type="Gene3D" id="1.20.1730.10">
    <property type="entry name" value="Sodium/glucose cotransporter"/>
    <property type="match status" value="1"/>
</dbReference>
<proteinExistence type="inferred from homology"/>
<dbReference type="InterPro" id="IPR031155">
    <property type="entry name" value="DUR"/>
</dbReference>
<feature type="transmembrane region" description="Helical" evidence="7">
    <location>
        <begin position="59"/>
        <end position="84"/>
    </location>
</feature>
<dbReference type="AlphaFoldDB" id="W6QE96"/>
<feature type="transmembrane region" description="Helical" evidence="7">
    <location>
        <begin position="355"/>
        <end position="388"/>
    </location>
</feature>
<feature type="transmembrane region" description="Helical" evidence="7">
    <location>
        <begin position="400"/>
        <end position="419"/>
    </location>
</feature>
<dbReference type="InterPro" id="IPR001734">
    <property type="entry name" value="Na/solute_symporter"/>
</dbReference>
<feature type="transmembrane region" description="Helical" evidence="7">
    <location>
        <begin position="170"/>
        <end position="188"/>
    </location>
</feature>
<evidence type="ECO:0000256" key="1">
    <source>
        <dbReference type="ARBA" id="ARBA00004141"/>
    </source>
</evidence>
<dbReference type="OMA" id="VWWGASA"/>
<feature type="transmembrane region" description="Helical" evidence="7">
    <location>
        <begin position="459"/>
        <end position="478"/>
    </location>
</feature>
<keyword evidence="5 7" id="KW-0472">Membrane</keyword>
<dbReference type="EMBL" id="HG792017">
    <property type="protein sequence ID" value="CDM34785.1"/>
    <property type="molecule type" value="Genomic_DNA"/>
</dbReference>
<accession>W6QE96</accession>
<feature type="transmembrane region" description="Helical" evidence="7">
    <location>
        <begin position="200"/>
        <end position="220"/>
    </location>
</feature>
<feature type="transmembrane region" description="Helical" evidence="7">
    <location>
        <begin position="15"/>
        <end position="38"/>
    </location>
</feature>
<dbReference type="NCBIfam" id="TIGR00813">
    <property type="entry name" value="sss"/>
    <property type="match status" value="1"/>
</dbReference>
<feature type="transmembrane region" description="Helical" evidence="7">
    <location>
        <begin position="498"/>
        <end position="519"/>
    </location>
</feature>
<feature type="transmembrane region" description="Helical" evidence="7">
    <location>
        <begin position="258"/>
        <end position="279"/>
    </location>
</feature>
<evidence type="ECO:0000256" key="3">
    <source>
        <dbReference type="ARBA" id="ARBA00022692"/>
    </source>
</evidence>
<evidence type="ECO:0000256" key="6">
    <source>
        <dbReference type="RuleBase" id="RU362091"/>
    </source>
</evidence>
<dbReference type="PANTHER" id="PTHR46154:SF1">
    <property type="entry name" value="ACTIVE TRANSPORTER, PUTATIVE (AFU_ORTHOLOGUE AFUA_1G17570)-RELATED"/>
    <property type="match status" value="1"/>
</dbReference>
<reference evidence="8" key="1">
    <citation type="journal article" date="2014" name="Nat. Commun.">
        <title>Multiple recent horizontal transfers of a large genomic region in cheese making fungi.</title>
        <authorList>
            <person name="Cheeseman K."/>
            <person name="Ropars J."/>
            <person name="Renault P."/>
            <person name="Dupont J."/>
            <person name="Gouzy J."/>
            <person name="Branca A."/>
            <person name="Abraham A.L."/>
            <person name="Ceppi M."/>
            <person name="Conseiller E."/>
            <person name="Debuchy R."/>
            <person name="Malagnac F."/>
            <person name="Goarin A."/>
            <person name="Silar P."/>
            <person name="Lacoste S."/>
            <person name="Sallet E."/>
            <person name="Bensimon A."/>
            <person name="Giraud T."/>
            <person name="Brygoo Y."/>
        </authorList>
    </citation>
    <scope>NUCLEOTIDE SEQUENCE [LARGE SCALE GENOMIC DNA]</scope>
    <source>
        <strain evidence="8">FM164</strain>
    </source>
</reference>
<feature type="transmembrane region" description="Helical" evidence="7">
    <location>
        <begin position="595"/>
        <end position="618"/>
    </location>
</feature>
<keyword evidence="3 7" id="KW-0812">Transmembrane</keyword>
<dbReference type="Proteomes" id="UP000030686">
    <property type="component" value="Unassembled WGS sequence"/>
</dbReference>
<feature type="transmembrane region" description="Helical" evidence="7">
    <location>
        <begin position="132"/>
        <end position="150"/>
    </location>
</feature>
<evidence type="ECO:0000313" key="9">
    <source>
        <dbReference type="Proteomes" id="UP000030686"/>
    </source>
</evidence>
<feature type="transmembrane region" description="Helical" evidence="7">
    <location>
        <begin position="431"/>
        <end position="452"/>
    </location>
</feature>
<name>W6QE96_PENRF</name>
<dbReference type="GO" id="GO:0005886">
    <property type="term" value="C:plasma membrane"/>
    <property type="evidence" value="ECO:0007669"/>
    <property type="project" value="TreeGrafter"/>
</dbReference>
<keyword evidence="9" id="KW-1185">Reference proteome</keyword>
<keyword evidence="4 7" id="KW-1133">Transmembrane helix</keyword>
<dbReference type="PANTHER" id="PTHR46154">
    <property type="match status" value="1"/>
</dbReference>
<dbReference type="PROSITE" id="PS50283">
    <property type="entry name" value="NA_SOLUT_SYMP_3"/>
    <property type="match status" value="1"/>
</dbReference>
<comment type="subcellular location">
    <subcellularLocation>
        <location evidence="1">Membrane</location>
        <topology evidence="1">Multi-pass membrane protein</topology>
    </subcellularLocation>
</comment>
<dbReference type="STRING" id="1365484.W6QE96"/>
<evidence type="ECO:0000256" key="4">
    <source>
        <dbReference type="ARBA" id="ARBA00022989"/>
    </source>
</evidence>
<evidence type="ECO:0000256" key="7">
    <source>
        <dbReference type="SAM" id="Phobius"/>
    </source>
</evidence>
<dbReference type="OrthoDB" id="6132759at2759"/>
<organism evidence="8 9">
    <name type="scientific">Penicillium roqueforti (strain FM164)</name>
    <dbReference type="NCBI Taxonomy" id="1365484"/>
    <lineage>
        <taxon>Eukaryota</taxon>
        <taxon>Fungi</taxon>
        <taxon>Dikarya</taxon>
        <taxon>Ascomycota</taxon>
        <taxon>Pezizomycotina</taxon>
        <taxon>Eurotiomycetes</taxon>
        <taxon>Eurotiomycetidae</taxon>
        <taxon>Eurotiales</taxon>
        <taxon>Aspergillaceae</taxon>
        <taxon>Penicillium</taxon>
    </lineage>
</organism>
<feature type="transmembrane region" description="Helical" evidence="7">
    <location>
        <begin position="565"/>
        <end position="583"/>
    </location>
</feature>
<dbReference type="Pfam" id="PF00474">
    <property type="entry name" value="SSF"/>
    <property type="match status" value="1"/>
</dbReference>
<dbReference type="InterPro" id="IPR038377">
    <property type="entry name" value="Na/Glc_symporter_sf"/>
</dbReference>
<dbReference type="GO" id="GO:0015204">
    <property type="term" value="F:urea transmembrane transporter activity"/>
    <property type="evidence" value="ECO:0007669"/>
    <property type="project" value="InterPro"/>
</dbReference>